<dbReference type="PANTHER" id="PTHR28005:SF1">
    <property type="entry name" value="AUTOPHAGY-RELATED PROTEIN 17"/>
    <property type="match status" value="1"/>
</dbReference>
<dbReference type="RefSeq" id="XP_064665647.1">
    <property type="nucleotide sequence ID" value="XM_064816209.1"/>
</dbReference>
<evidence type="ECO:0000256" key="6">
    <source>
        <dbReference type="RuleBase" id="RU368080"/>
    </source>
</evidence>
<dbReference type="GO" id="GO:1990316">
    <property type="term" value="C:Atg1/ULK1 kinase complex"/>
    <property type="evidence" value="ECO:0007669"/>
    <property type="project" value="TreeGrafter"/>
</dbReference>
<gene>
    <name evidence="10" type="ORF">N656DRAFT_784615</name>
</gene>
<dbReference type="Pfam" id="PF04108">
    <property type="entry name" value="ATG17_like"/>
    <property type="match status" value="1"/>
</dbReference>
<evidence type="ECO:0000256" key="1">
    <source>
        <dbReference type="ARBA" id="ARBA00006259"/>
    </source>
</evidence>
<feature type="compositionally biased region" description="Basic and acidic residues" evidence="8">
    <location>
        <begin position="474"/>
        <end position="486"/>
    </location>
</feature>
<evidence type="ECO:0000256" key="7">
    <source>
        <dbReference type="SAM" id="Coils"/>
    </source>
</evidence>
<keyword evidence="7" id="KW-0175">Coiled coil</keyword>
<keyword evidence="4 6" id="KW-0072">Autophagy</keyword>
<dbReference type="AlphaFoldDB" id="A0AAN6QD82"/>
<dbReference type="GO" id="GO:0000045">
    <property type="term" value="P:autophagosome assembly"/>
    <property type="evidence" value="ECO:0007669"/>
    <property type="project" value="TreeGrafter"/>
</dbReference>
<evidence type="ECO:0000313" key="11">
    <source>
        <dbReference type="Proteomes" id="UP001302812"/>
    </source>
</evidence>
<evidence type="ECO:0000256" key="5">
    <source>
        <dbReference type="ARBA" id="ARBA00023136"/>
    </source>
</evidence>
<dbReference type="Proteomes" id="UP001302812">
    <property type="component" value="Unassembled WGS sequence"/>
</dbReference>
<dbReference type="GO" id="GO:0060090">
    <property type="term" value="F:molecular adaptor activity"/>
    <property type="evidence" value="ECO:0007669"/>
    <property type="project" value="TreeGrafter"/>
</dbReference>
<feature type="coiled-coil region" evidence="7">
    <location>
        <begin position="315"/>
        <end position="342"/>
    </location>
</feature>
<comment type="caution">
    <text evidence="10">The sequence shown here is derived from an EMBL/GenBank/DDBJ whole genome shotgun (WGS) entry which is preliminary data.</text>
</comment>
<reference evidence="10" key="1">
    <citation type="journal article" date="2023" name="Mol. Phylogenet. Evol.">
        <title>Genome-scale phylogeny and comparative genomics of the fungal order Sordariales.</title>
        <authorList>
            <person name="Hensen N."/>
            <person name="Bonometti L."/>
            <person name="Westerberg I."/>
            <person name="Brannstrom I.O."/>
            <person name="Guillou S."/>
            <person name="Cros-Aarteil S."/>
            <person name="Calhoun S."/>
            <person name="Haridas S."/>
            <person name="Kuo A."/>
            <person name="Mondo S."/>
            <person name="Pangilinan J."/>
            <person name="Riley R."/>
            <person name="LaButti K."/>
            <person name="Andreopoulos B."/>
            <person name="Lipzen A."/>
            <person name="Chen C."/>
            <person name="Yan M."/>
            <person name="Daum C."/>
            <person name="Ng V."/>
            <person name="Clum A."/>
            <person name="Steindorff A."/>
            <person name="Ohm R.A."/>
            <person name="Martin F."/>
            <person name="Silar P."/>
            <person name="Natvig D.O."/>
            <person name="Lalanne C."/>
            <person name="Gautier V."/>
            <person name="Ament-Velasquez S.L."/>
            <person name="Kruys A."/>
            <person name="Hutchinson M.I."/>
            <person name="Powell A.J."/>
            <person name="Barry K."/>
            <person name="Miller A.N."/>
            <person name="Grigoriev I.V."/>
            <person name="Debuchy R."/>
            <person name="Gladieux P."/>
            <person name="Hiltunen Thoren M."/>
            <person name="Johannesson H."/>
        </authorList>
    </citation>
    <scope>NUCLEOTIDE SEQUENCE</scope>
    <source>
        <strain evidence="10">CBS 508.74</strain>
    </source>
</reference>
<feature type="domain" description="Autophagy protein ATG17-like" evidence="9">
    <location>
        <begin position="47"/>
        <end position="452"/>
    </location>
</feature>
<dbReference type="EMBL" id="MU853366">
    <property type="protein sequence ID" value="KAK4108077.1"/>
    <property type="molecule type" value="Genomic_DNA"/>
</dbReference>
<sequence>MAVSRPASAAEFHSRPVSVQDPISPEFDVDDVPVEVLVKHLLAAKQSLSSMALVLRANDLATHARQMFEESVILSAQTGFLRQGVEEEVRILKQVRRSMGRAYDSGRREFKHLIRTLDSANGRLEQTMGMLRATRVESVFRPPGEEEKCLMDFVDEKSVDTMRDALKGSIAELQAAQTSFDGDLLRFDNDLRLLGKAMSAVPSPGSPSASAAYQPIPHLLASLTEHSHAMAEHLTSLNTHFDMCVKAVRATEGGAALARRRAAEVTDDGDNPVSISGVITEQESHMADLEPMDPQERAEIVQVVVQDAPEVDEVVAEIQTVLQQMELEFGALKKQADGIRADYVATLSAFQVLEDVGSRLQSYVAAEGEFTQRWEDERGIIFDRLEEMEELRRFYEGYARAYGSLLLEVERRRGVEEKIQSVLRKAKENVDNLLLADMKQREHFRQEVGEFLPTDLWVGMNKPPRQWVLVPVEERHVDGEEGKPEPDTPTPARATVAKGKEPVR</sequence>
<keyword evidence="3 6" id="KW-0963">Cytoplasm</keyword>
<comment type="similarity">
    <text evidence="1 6">Belongs to the ATG17 family.</text>
</comment>
<comment type="subcellular location">
    <subcellularLocation>
        <location evidence="6">Cytoplasm</location>
    </subcellularLocation>
    <subcellularLocation>
        <location evidence="6">Preautophagosomal structure membrane</location>
        <topology evidence="6">Peripheral membrane protein</topology>
    </subcellularLocation>
</comment>
<organism evidence="10 11">
    <name type="scientific">Canariomyces notabilis</name>
    <dbReference type="NCBI Taxonomy" id="2074819"/>
    <lineage>
        <taxon>Eukaryota</taxon>
        <taxon>Fungi</taxon>
        <taxon>Dikarya</taxon>
        <taxon>Ascomycota</taxon>
        <taxon>Pezizomycotina</taxon>
        <taxon>Sordariomycetes</taxon>
        <taxon>Sordariomycetidae</taxon>
        <taxon>Sordariales</taxon>
        <taxon>Chaetomiaceae</taxon>
        <taxon>Canariomyces</taxon>
    </lineage>
</organism>
<dbReference type="GO" id="GO:0034727">
    <property type="term" value="P:piecemeal microautophagy of the nucleus"/>
    <property type="evidence" value="ECO:0007669"/>
    <property type="project" value="TreeGrafter"/>
</dbReference>
<evidence type="ECO:0000313" key="10">
    <source>
        <dbReference type="EMBL" id="KAK4108077.1"/>
    </source>
</evidence>
<dbReference type="GO" id="GO:0000422">
    <property type="term" value="P:autophagy of mitochondrion"/>
    <property type="evidence" value="ECO:0007669"/>
    <property type="project" value="TreeGrafter"/>
</dbReference>
<accession>A0AAN6QD82</accession>
<keyword evidence="11" id="KW-1185">Reference proteome</keyword>
<dbReference type="PANTHER" id="PTHR28005">
    <property type="entry name" value="AUTOPHAGY-RELATED PROTEIN 17"/>
    <property type="match status" value="1"/>
</dbReference>
<dbReference type="InterPro" id="IPR045326">
    <property type="entry name" value="ATG17-like_dom"/>
</dbReference>
<evidence type="ECO:0000256" key="3">
    <source>
        <dbReference type="ARBA" id="ARBA00022490"/>
    </source>
</evidence>
<dbReference type="GO" id="GO:0030295">
    <property type="term" value="F:protein kinase activator activity"/>
    <property type="evidence" value="ECO:0007669"/>
    <property type="project" value="TreeGrafter"/>
</dbReference>
<name>A0AAN6QD82_9PEZI</name>
<dbReference type="GO" id="GO:0034045">
    <property type="term" value="C:phagophore assembly site membrane"/>
    <property type="evidence" value="ECO:0007669"/>
    <property type="project" value="UniProtKB-SubCell"/>
</dbReference>
<keyword evidence="5" id="KW-0472">Membrane</keyword>
<dbReference type="GeneID" id="89940334"/>
<evidence type="ECO:0000256" key="4">
    <source>
        <dbReference type="ARBA" id="ARBA00023006"/>
    </source>
</evidence>
<dbReference type="InterPro" id="IPR007240">
    <property type="entry name" value="Atg17"/>
</dbReference>
<evidence type="ECO:0000256" key="8">
    <source>
        <dbReference type="SAM" id="MobiDB-lite"/>
    </source>
</evidence>
<protein>
    <recommendedName>
        <fullName evidence="2 6">Autophagy-related protein 17</fullName>
    </recommendedName>
</protein>
<comment type="function">
    <text evidence="6">Autophagy-specific protein that functions in response to autophagy-inducing signals as a scaffold to recruit other ATG proteins to organize preautophagosomal structure (PAS) formation. Modulates the timing and magnitude of the autophagy response, such as the size of the sequestering vesicles. Plays particularly a role in pexophagy and nucleophagy.</text>
</comment>
<evidence type="ECO:0000256" key="2">
    <source>
        <dbReference type="ARBA" id="ARBA00013806"/>
    </source>
</evidence>
<evidence type="ECO:0000259" key="9">
    <source>
        <dbReference type="Pfam" id="PF04108"/>
    </source>
</evidence>
<reference evidence="10" key="2">
    <citation type="submission" date="2023-05" db="EMBL/GenBank/DDBJ databases">
        <authorList>
            <consortium name="Lawrence Berkeley National Laboratory"/>
            <person name="Steindorff A."/>
            <person name="Hensen N."/>
            <person name="Bonometti L."/>
            <person name="Westerberg I."/>
            <person name="Brannstrom I.O."/>
            <person name="Guillou S."/>
            <person name="Cros-Aarteil S."/>
            <person name="Calhoun S."/>
            <person name="Haridas S."/>
            <person name="Kuo A."/>
            <person name="Mondo S."/>
            <person name="Pangilinan J."/>
            <person name="Riley R."/>
            <person name="Labutti K."/>
            <person name="Andreopoulos B."/>
            <person name="Lipzen A."/>
            <person name="Chen C."/>
            <person name="Yanf M."/>
            <person name="Daum C."/>
            <person name="Ng V."/>
            <person name="Clum A."/>
            <person name="Ohm R."/>
            <person name="Martin F."/>
            <person name="Silar P."/>
            <person name="Natvig D."/>
            <person name="Lalanne C."/>
            <person name="Gautier V."/>
            <person name="Ament-Velasquez S.L."/>
            <person name="Kruys A."/>
            <person name="Hutchinson M.I."/>
            <person name="Powell A.J."/>
            <person name="Barry K."/>
            <person name="Miller A.N."/>
            <person name="Grigoriev I.V."/>
            <person name="Debuchy R."/>
            <person name="Gladieux P."/>
            <person name="Thoren M.H."/>
            <person name="Johannesson H."/>
        </authorList>
    </citation>
    <scope>NUCLEOTIDE SEQUENCE</scope>
    <source>
        <strain evidence="10">CBS 508.74</strain>
    </source>
</reference>
<feature type="region of interest" description="Disordered" evidence="8">
    <location>
        <begin position="474"/>
        <end position="504"/>
    </location>
</feature>
<proteinExistence type="inferred from homology"/>